<dbReference type="GO" id="GO:0043190">
    <property type="term" value="C:ATP-binding cassette (ABC) transporter complex"/>
    <property type="evidence" value="ECO:0007669"/>
    <property type="project" value="TreeGrafter"/>
</dbReference>
<protein>
    <submittedName>
        <fullName evidence="10">ATPase component NikO of energizing module of nickel ECF transporter</fullName>
    </submittedName>
</protein>
<dbReference type="SMART" id="SM00382">
    <property type="entry name" value="AAA"/>
    <property type="match status" value="1"/>
</dbReference>
<dbReference type="PROSITE" id="PS50893">
    <property type="entry name" value="ABC_TRANSPORTER_2"/>
    <property type="match status" value="1"/>
</dbReference>
<dbReference type="InterPro" id="IPR015856">
    <property type="entry name" value="ABC_transpr_CbiO/EcfA_su"/>
</dbReference>
<evidence type="ECO:0000256" key="7">
    <source>
        <dbReference type="ARBA" id="ARBA00022967"/>
    </source>
</evidence>
<dbReference type="CDD" id="cd03225">
    <property type="entry name" value="ABC_cobalt_CbiO_domain1"/>
    <property type="match status" value="1"/>
</dbReference>
<dbReference type="Pfam" id="PF00005">
    <property type="entry name" value="ABC_tran"/>
    <property type="match status" value="1"/>
</dbReference>
<dbReference type="AlphaFoldDB" id="A0A3B0V919"/>
<evidence type="ECO:0000256" key="2">
    <source>
        <dbReference type="ARBA" id="ARBA00005417"/>
    </source>
</evidence>
<evidence type="ECO:0000259" key="9">
    <source>
        <dbReference type="PROSITE" id="PS50893"/>
    </source>
</evidence>
<dbReference type="SUPFAM" id="SSF52540">
    <property type="entry name" value="P-loop containing nucleoside triphosphate hydrolases"/>
    <property type="match status" value="1"/>
</dbReference>
<accession>A0A3B0V919</accession>
<evidence type="ECO:0000256" key="6">
    <source>
        <dbReference type="ARBA" id="ARBA00022840"/>
    </source>
</evidence>
<evidence type="ECO:0000256" key="5">
    <source>
        <dbReference type="ARBA" id="ARBA00022741"/>
    </source>
</evidence>
<keyword evidence="7" id="KW-1278">Translocase</keyword>
<dbReference type="PANTHER" id="PTHR43553">
    <property type="entry name" value="HEAVY METAL TRANSPORTER"/>
    <property type="match status" value="1"/>
</dbReference>
<name>A0A3B0V919_9ZZZZ</name>
<reference evidence="10" key="1">
    <citation type="submission" date="2018-06" db="EMBL/GenBank/DDBJ databases">
        <authorList>
            <person name="Zhirakovskaya E."/>
        </authorList>
    </citation>
    <scope>NUCLEOTIDE SEQUENCE</scope>
</reference>
<dbReference type="Gene3D" id="3.40.50.300">
    <property type="entry name" value="P-loop containing nucleotide triphosphate hydrolases"/>
    <property type="match status" value="1"/>
</dbReference>
<evidence type="ECO:0000256" key="1">
    <source>
        <dbReference type="ARBA" id="ARBA00004202"/>
    </source>
</evidence>
<feature type="domain" description="ABC transporter" evidence="9">
    <location>
        <begin position="6"/>
        <end position="246"/>
    </location>
</feature>
<comment type="subcellular location">
    <subcellularLocation>
        <location evidence="1">Cell membrane</location>
        <topology evidence="1">Peripheral membrane protein</topology>
    </subcellularLocation>
</comment>
<dbReference type="PANTHER" id="PTHR43553:SF27">
    <property type="entry name" value="ENERGY-COUPLING FACTOR TRANSPORTER ATP-BINDING PROTEIN ECFA2"/>
    <property type="match status" value="1"/>
</dbReference>
<dbReference type="FunFam" id="3.40.50.300:FF:000224">
    <property type="entry name" value="Energy-coupling factor transporter ATP-binding protein EcfA"/>
    <property type="match status" value="1"/>
</dbReference>
<dbReference type="InterPro" id="IPR050095">
    <property type="entry name" value="ECF_ABC_transporter_ATP-bd"/>
</dbReference>
<dbReference type="InterPro" id="IPR003593">
    <property type="entry name" value="AAA+_ATPase"/>
</dbReference>
<dbReference type="GO" id="GO:0042626">
    <property type="term" value="F:ATPase-coupled transmembrane transporter activity"/>
    <property type="evidence" value="ECO:0007669"/>
    <property type="project" value="TreeGrafter"/>
</dbReference>
<evidence type="ECO:0000256" key="4">
    <source>
        <dbReference type="ARBA" id="ARBA00022475"/>
    </source>
</evidence>
<dbReference type="EMBL" id="UOEX01000205">
    <property type="protein sequence ID" value="VAW37260.1"/>
    <property type="molecule type" value="Genomic_DNA"/>
</dbReference>
<organism evidence="10">
    <name type="scientific">hydrothermal vent metagenome</name>
    <dbReference type="NCBI Taxonomy" id="652676"/>
    <lineage>
        <taxon>unclassified sequences</taxon>
        <taxon>metagenomes</taxon>
        <taxon>ecological metagenomes</taxon>
    </lineage>
</organism>
<evidence type="ECO:0000313" key="10">
    <source>
        <dbReference type="EMBL" id="VAW37260.1"/>
    </source>
</evidence>
<evidence type="ECO:0000256" key="8">
    <source>
        <dbReference type="ARBA" id="ARBA00023136"/>
    </source>
</evidence>
<keyword evidence="8" id="KW-0472">Membrane</keyword>
<sequence>MSETVFKVSNMSYTYPGGLSGLYDIDFSIKQGENVVFLGVNGSGKSTLLKLIDGLYFPNQGVIEAFGEPLTESRLQDETFAFAFRRRVGFLFQDPDSQLFLPTVWQEVAFSPLQMGLAREEVEEKTNSALNALGIEKLKDRVPYQLSEGEKKKVALASLLALDPEIWLLDEPTANLDPRTQDWVIEFILSLTAKGKTLIVAIHELEVAKVIADQAYILGEDHRLAAQGDPQEILQDEALLLRANLLHRHRHFHPSLTHRHPHQH</sequence>
<evidence type="ECO:0000256" key="3">
    <source>
        <dbReference type="ARBA" id="ARBA00022448"/>
    </source>
</evidence>
<keyword evidence="4" id="KW-1003">Cell membrane</keyword>
<comment type="similarity">
    <text evidence="2">Belongs to the ABC transporter superfamily.</text>
</comment>
<keyword evidence="6" id="KW-0067">ATP-binding</keyword>
<keyword evidence="3" id="KW-0813">Transport</keyword>
<dbReference type="InterPro" id="IPR003439">
    <property type="entry name" value="ABC_transporter-like_ATP-bd"/>
</dbReference>
<dbReference type="GO" id="GO:0005524">
    <property type="term" value="F:ATP binding"/>
    <property type="evidence" value="ECO:0007669"/>
    <property type="project" value="UniProtKB-KW"/>
</dbReference>
<keyword evidence="5" id="KW-0547">Nucleotide-binding</keyword>
<gene>
    <name evidence="10" type="ORF">MNBD_DELTA03-1536</name>
</gene>
<dbReference type="InterPro" id="IPR027417">
    <property type="entry name" value="P-loop_NTPase"/>
</dbReference>
<proteinExistence type="inferred from homology"/>
<dbReference type="GO" id="GO:0016887">
    <property type="term" value="F:ATP hydrolysis activity"/>
    <property type="evidence" value="ECO:0007669"/>
    <property type="project" value="InterPro"/>
</dbReference>